<evidence type="ECO:0000259" key="14">
    <source>
        <dbReference type="PROSITE" id="PS50262"/>
    </source>
</evidence>
<keyword evidence="9 13" id="KW-0472">Membrane</keyword>
<evidence type="ECO:0000313" key="15">
    <source>
        <dbReference type="EMBL" id="EHB07711.1"/>
    </source>
</evidence>
<dbReference type="PANTHER" id="PTHR26453">
    <property type="entry name" value="OLFACTORY RECEPTOR"/>
    <property type="match status" value="1"/>
</dbReference>
<evidence type="ECO:0000256" key="12">
    <source>
        <dbReference type="ARBA" id="ARBA00053672"/>
    </source>
</evidence>
<keyword evidence="10 15" id="KW-0675">Receptor</keyword>
<feature type="transmembrane region" description="Helical" evidence="13">
    <location>
        <begin position="117"/>
        <end position="135"/>
    </location>
</feature>
<feature type="transmembrane region" description="Helical" evidence="13">
    <location>
        <begin position="176"/>
        <end position="209"/>
    </location>
</feature>
<keyword evidence="4" id="KW-0716">Sensory transduction</keyword>
<evidence type="ECO:0000256" key="9">
    <source>
        <dbReference type="ARBA" id="ARBA00023136"/>
    </source>
</evidence>
<dbReference type="InterPro" id="IPR000725">
    <property type="entry name" value="Olfact_rcpt"/>
</dbReference>
<keyword evidence="8" id="KW-0297">G-protein coupled receptor</keyword>
<keyword evidence="5 13" id="KW-0812">Transmembrane</keyword>
<dbReference type="PROSITE" id="PS00237">
    <property type="entry name" value="G_PROTEIN_RECEP_F1_1"/>
    <property type="match status" value="1"/>
</dbReference>
<evidence type="ECO:0000256" key="4">
    <source>
        <dbReference type="ARBA" id="ARBA00022606"/>
    </source>
</evidence>
<dbReference type="SUPFAM" id="SSF81321">
    <property type="entry name" value="Family A G protein-coupled receptor-like"/>
    <property type="match status" value="1"/>
</dbReference>
<dbReference type="FunFam" id="1.10.1220.70:FF:000001">
    <property type="entry name" value="Olfactory receptor"/>
    <property type="match status" value="1"/>
</dbReference>
<comment type="similarity">
    <text evidence="2">Belongs to the G-protein coupled receptor 1 family.</text>
</comment>
<sequence>MVRTKETSGTGFTLLGLCSHPKLQKALFVAFLVSYLLTILGNTAVIRVCHLDPKLHMPMSQPGDPMKSISYGGCVVQLYVSLALGSAECVLLAVTSYDRYVPVRHPLHYASVMHPQLCYILASVAWLSGMATTLVQSTLTLQLPLCGHHLIDHFICEVPMLIRLACMESIYNKAELFVASVLFLLLPVSFIPGSYSLLTQVVLCITLAAGRRKANGTCSPHLLVVVIFYRAIIFMYLQPARSHSKDQGKFISLFDTMMMPMLNPLIYPLRNKEVKGTSRKALENVLGVNFT</sequence>
<proteinExistence type="inferred from homology"/>
<evidence type="ECO:0000256" key="11">
    <source>
        <dbReference type="ARBA" id="ARBA00023224"/>
    </source>
</evidence>
<keyword evidence="6" id="KW-0552">Olfaction</keyword>
<dbReference type="InterPro" id="IPR000276">
    <property type="entry name" value="GPCR_Rhodpsn"/>
</dbReference>
<accession>G5BEK0</accession>
<dbReference type="InParanoid" id="G5BEK0"/>
<dbReference type="EMBL" id="JH169837">
    <property type="protein sequence ID" value="EHB07711.1"/>
    <property type="molecule type" value="Genomic_DNA"/>
</dbReference>
<feature type="transmembrane region" description="Helical" evidence="13">
    <location>
        <begin position="68"/>
        <end position="97"/>
    </location>
</feature>
<comment type="function">
    <text evidence="12">Possible taste receptor.</text>
</comment>
<dbReference type="FunFam" id="1.20.1070.10:FF:000015">
    <property type="entry name" value="Olfactory receptor"/>
    <property type="match status" value="1"/>
</dbReference>
<dbReference type="GO" id="GO:0005886">
    <property type="term" value="C:plasma membrane"/>
    <property type="evidence" value="ECO:0007669"/>
    <property type="project" value="UniProtKB-SubCell"/>
</dbReference>
<evidence type="ECO:0000256" key="8">
    <source>
        <dbReference type="ARBA" id="ARBA00023040"/>
    </source>
</evidence>
<feature type="transmembrane region" description="Helical" evidence="13">
    <location>
        <begin position="221"/>
        <end position="238"/>
    </location>
</feature>
<feature type="domain" description="G-protein coupled receptors family 1 profile" evidence="14">
    <location>
        <begin position="9"/>
        <end position="267"/>
    </location>
</feature>
<dbReference type="Proteomes" id="UP000006813">
    <property type="component" value="Unassembled WGS sequence"/>
</dbReference>
<feature type="transmembrane region" description="Helical" evidence="13">
    <location>
        <begin position="250"/>
        <end position="269"/>
    </location>
</feature>
<dbReference type="GO" id="GO:0004984">
    <property type="term" value="F:olfactory receptor activity"/>
    <property type="evidence" value="ECO:0007669"/>
    <property type="project" value="InterPro"/>
</dbReference>
<evidence type="ECO:0000256" key="5">
    <source>
        <dbReference type="ARBA" id="ARBA00022692"/>
    </source>
</evidence>
<reference evidence="15 16" key="1">
    <citation type="journal article" date="2011" name="Nature">
        <title>Genome sequencing reveals insights into physiology and longevity of the naked mole rat.</title>
        <authorList>
            <person name="Kim E.B."/>
            <person name="Fang X."/>
            <person name="Fushan A.A."/>
            <person name="Huang Z."/>
            <person name="Lobanov A.V."/>
            <person name="Han L."/>
            <person name="Marino S.M."/>
            <person name="Sun X."/>
            <person name="Turanov A.A."/>
            <person name="Yang P."/>
            <person name="Yim S.H."/>
            <person name="Zhao X."/>
            <person name="Kasaikina M.V."/>
            <person name="Stoletzki N."/>
            <person name="Peng C."/>
            <person name="Polak P."/>
            <person name="Xiong Z."/>
            <person name="Kiezun A."/>
            <person name="Zhu Y."/>
            <person name="Chen Y."/>
            <person name="Kryukov G.V."/>
            <person name="Zhang Q."/>
            <person name="Peshkin L."/>
            <person name="Yang L."/>
            <person name="Bronson R.T."/>
            <person name="Buffenstein R."/>
            <person name="Wang B."/>
            <person name="Han C."/>
            <person name="Li Q."/>
            <person name="Chen L."/>
            <person name="Zhao W."/>
            <person name="Sunyaev S.R."/>
            <person name="Park T.J."/>
            <person name="Zhang G."/>
            <person name="Wang J."/>
            <person name="Gladyshev V.N."/>
        </authorList>
    </citation>
    <scope>NUCLEOTIDE SEQUENCE [LARGE SCALE GENOMIC DNA]</scope>
</reference>
<evidence type="ECO:0000256" key="1">
    <source>
        <dbReference type="ARBA" id="ARBA00004651"/>
    </source>
</evidence>
<dbReference type="PRINTS" id="PR00245">
    <property type="entry name" value="OLFACTORYR"/>
</dbReference>
<evidence type="ECO:0000256" key="7">
    <source>
        <dbReference type="ARBA" id="ARBA00022989"/>
    </source>
</evidence>
<organism evidence="15 16">
    <name type="scientific">Heterocephalus glaber</name>
    <name type="common">Naked mole rat</name>
    <dbReference type="NCBI Taxonomy" id="10181"/>
    <lineage>
        <taxon>Eukaryota</taxon>
        <taxon>Metazoa</taxon>
        <taxon>Chordata</taxon>
        <taxon>Craniata</taxon>
        <taxon>Vertebrata</taxon>
        <taxon>Euteleostomi</taxon>
        <taxon>Mammalia</taxon>
        <taxon>Eutheria</taxon>
        <taxon>Euarchontoglires</taxon>
        <taxon>Glires</taxon>
        <taxon>Rodentia</taxon>
        <taxon>Hystricomorpha</taxon>
        <taxon>Bathyergidae</taxon>
        <taxon>Heterocephalus</taxon>
    </lineage>
</organism>
<evidence type="ECO:0000313" key="16">
    <source>
        <dbReference type="Proteomes" id="UP000006813"/>
    </source>
</evidence>
<protein>
    <submittedName>
        <fullName evidence="15">Olfactory receptor 2G6</fullName>
    </submittedName>
</protein>
<evidence type="ECO:0000256" key="2">
    <source>
        <dbReference type="ARBA" id="ARBA00010663"/>
    </source>
</evidence>
<dbReference type="GO" id="GO:0004930">
    <property type="term" value="F:G protein-coupled receptor activity"/>
    <property type="evidence" value="ECO:0007669"/>
    <property type="project" value="UniProtKB-KW"/>
</dbReference>
<keyword evidence="3" id="KW-1003">Cell membrane</keyword>
<comment type="subcellular location">
    <subcellularLocation>
        <location evidence="1">Cell membrane</location>
        <topology evidence="1">Multi-pass membrane protein</topology>
    </subcellularLocation>
</comment>
<name>G5BEK0_HETGA</name>
<keyword evidence="11" id="KW-0807">Transducer</keyword>
<evidence type="ECO:0000256" key="3">
    <source>
        <dbReference type="ARBA" id="ARBA00022475"/>
    </source>
</evidence>
<dbReference type="PROSITE" id="PS50262">
    <property type="entry name" value="G_PROTEIN_RECEP_F1_2"/>
    <property type="match status" value="1"/>
</dbReference>
<feature type="transmembrane region" description="Helical" evidence="13">
    <location>
        <begin position="26"/>
        <end position="48"/>
    </location>
</feature>
<dbReference type="Pfam" id="PF13853">
    <property type="entry name" value="7tm_4"/>
    <property type="match status" value="1"/>
</dbReference>
<evidence type="ECO:0000256" key="13">
    <source>
        <dbReference type="SAM" id="Phobius"/>
    </source>
</evidence>
<keyword evidence="7 13" id="KW-1133">Transmembrane helix</keyword>
<gene>
    <name evidence="15" type="ORF">GW7_16637</name>
</gene>
<dbReference type="InterPro" id="IPR017452">
    <property type="entry name" value="GPCR_Rhodpsn_7TM"/>
</dbReference>
<evidence type="ECO:0000256" key="6">
    <source>
        <dbReference type="ARBA" id="ARBA00022725"/>
    </source>
</evidence>
<dbReference type="Gene3D" id="1.20.1070.10">
    <property type="entry name" value="Rhodopsin 7-helix transmembrane proteins"/>
    <property type="match status" value="1"/>
</dbReference>
<evidence type="ECO:0000256" key="10">
    <source>
        <dbReference type="ARBA" id="ARBA00023170"/>
    </source>
</evidence>
<dbReference type="AlphaFoldDB" id="G5BEK0"/>